<evidence type="ECO:0000259" key="3">
    <source>
        <dbReference type="Pfam" id="PF01266"/>
    </source>
</evidence>
<dbReference type="OrthoDB" id="9794226at2"/>
<evidence type="ECO:0000313" key="5">
    <source>
        <dbReference type="Proteomes" id="UP000320390"/>
    </source>
</evidence>
<gene>
    <name evidence="4" type="ORF">Poly30_36610</name>
</gene>
<keyword evidence="1" id="KW-0560">Oxidoreductase</keyword>
<dbReference type="GO" id="GO:0005737">
    <property type="term" value="C:cytoplasm"/>
    <property type="evidence" value="ECO:0007669"/>
    <property type="project" value="TreeGrafter"/>
</dbReference>
<reference evidence="4 5" key="1">
    <citation type="submission" date="2019-02" db="EMBL/GenBank/DDBJ databases">
        <title>Deep-cultivation of Planctomycetes and their phenomic and genomic characterization uncovers novel biology.</title>
        <authorList>
            <person name="Wiegand S."/>
            <person name="Jogler M."/>
            <person name="Boedeker C."/>
            <person name="Pinto D."/>
            <person name="Vollmers J."/>
            <person name="Rivas-Marin E."/>
            <person name="Kohn T."/>
            <person name="Peeters S.H."/>
            <person name="Heuer A."/>
            <person name="Rast P."/>
            <person name="Oberbeckmann S."/>
            <person name="Bunk B."/>
            <person name="Jeske O."/>
            <person name="Meyerdierks A."/>
            <person name="Storesund J.E."/>
            <person name="Kallscheuer N."/>
            <person name="Luecker S."/>
            <person name="Lage O.M."/>
            <person name="Pohl T."/>
            <person name="Merkel B.J."/>
            <person name="Hornburger P."/>
            <person name="Mueller R.-W."/>
            <person name="Bruemmer F."/>
            <person name="Labrenz M."/>
            <person name="Spormann A.M."/>
            <person name="Op den Camp H."/>
            <person name="Overmann J."/>
            <person name="Amann R."/>
            <person name="Jetten M.S.M."/>
            <person name="Mascher T."/>
            <person name="Medema M.H."/>
            <person name="Devos D.P."/>
            <person name="Kaster A.-K."/>
            <person name="Ovreas L."/>
            <person name="Rohde M."/>
            <person name="Galperin M.Y."/>
            <person name="Jogler C."/>
        </authorList>
    </citation>
    <scope>NUCLEOTIDE SEQUENCE [LARGE SCALE GENOMIC DNA]</scope>
    <source>
        <strain evidence="4 5">Poly30</strain>
    </source>
</reference>
<dbReference type="AlphaFoldDB" id="A0A518EVK4"/>
<dbReference type="Gene3D" id="3.50.50.60">
    <property type="entry name" value="FAD/NAD(P)-binding domain"/>
    <property type="match status" value="1"/>
</dbReference>
<dbReference type="EMBL" id="CP036434">
    <property type="protein sequence ID" value="QDV08125.1"/>
    <property type="molecule type" value="Genomic_DNA"/>
</dbReference>
<dbReference type="Pfam" id="PF01266">
    <property type="entry name" value="DAO"/>
    <property type="match status" value="1"/>
</dbReference>
<keyword evidence="5" id="KW-1185">Reference proteome</keyword>
<name>A0A518EVK4_9BACT</name>
<feature type="region of interest" description="Disordered" evidence="2">
    <location>
        <begin position="380"/>
        <end position="402"/>
    </location>
</feature>
<dbReference type="Proteomes" id="UP000320390">
    <property type="component" value="Chromosome"/>
</dbReference>
<dbReference type="PANTHER" id="PTHR13847">
    <property type="entry name" value="SARCOSINE DEHYDROGENASE-RELATED"/>
    <property type="match status" value="1"/>
</dbReference>
<dbReference type="GO" id="GO:0016491">
    <property type="term" value="F:oxidoreductase activity"/>
    <property type="evidence" value="ECO:0007669"/>
    <property type="project" value="UniProtKB-KW"/>
</dbReference>
<evidence type="ECO:0000256" key="2">
    <source>
        <dbReference type="SAM" id="MobiDB-lite"/>
    </source>
</evidence>
<organism evidence="4 5">
    <name type="scientific">Saltatorellus ferox</name>
    <dbReference type="NCBI Taxonomy" id="2528018"/>
    <lineage>
        <taxon>Bacteria</taxon>
        <taxon>Pseudomonadati</taxon>
        <taxon>Planctomycetota</taxon>
        <taxon>Planctomycetia</taxon>
        <taxon>Planctomycetia incertae sedis</taxon>
        <taxon>Saltatorellus</taxon>
    </lineage>
</organism>
<dbReference type="RefSeq" id="WP_145200239.1">
    <property type="nucleotide sequence ID" value="NZ_CP036434.1"/>
</dbReference>
<feature type="domain" description="FAD dependent oxidoreductase" evidence="3">
    <location>
        <begin position="17"/>
        <end position="374"/>
    </location>
</feature>
<dbReference type="Gene3D" id="3.30.9.10">
    <property type="entry name" value="D-Amino Acid Oxidase, subunit A, domain 2"/>
    <property type="match status" value="1"/>
</dbReference>
<evidence type="ECO:0000256" key="1">
    <source>
        <dbReference type="ARBA" id="ARBA00023002"/>
    </source>
</evidence>
<proteinExistence type="predicted"/>
<dbReference type="InterPro" id="IPR036188">
    <property type="entry name" value="FAD/NAD-bd_sf"/>
</dbReference>
<sequence length="402" mass="42665">MSARDGGQASVKRVEEIVILGGGIGGLVAAFFLGAEKGARVTLVEREPRHDEHSSGRSAEILRTAIDDPVTEALGLRTAALLRAPSEIGLECCGPLVDDRGLIVLTGSGEEPRIDAPWIQRHVDGGAARAMAPEELREAAPHFSPVGHQAWWLPGGGHIEVERLMASLARGAMARGVRFLRSTGDARPQLEGGRILGVEFRETLLPCDSLVVAAGAWSGPIGRQIGAPLPLRTTRRHMWVTGAGASANPNAPIVWDDLAGFYARPERSTNATGWAFSTTDLEHFELRGGDAPFARAEMYAVEEAERVAALAAARTRLPLSSGDLVRSWRGFRDLTPDDRPVLGPDGRVPGLHWCAGLGGHGMTVSLAAGQVVADSIMGRAHPLSTSCSPGRFEEPGRQPAGR</sequence>
<dbReference type="PANTHER" id="PTHR13847:SF287">
    <property type="entry name" value="FAD-DEPENDENT OXIDOREDUCTASE DOMAIN-CONTAINING PROTEIN 1"/>
    <property type="match status" value="1"/>
</dbReference>
<evidence type="ECO:0000313" key="4">
    <source>
        <dbReference type="EMBL" id="QDV08125.1"/>
    </source>
</evidence>
<dbReference type="InterPro" id="IPR006076">
    <property type="entry name" value="FAD-dep_OxRdtase"/>
</dbReference>
<accession>A0A518EVK4</accession>
<dbReference type="SUPFAM" id="SSF51905">
    <property type="entry name" value="FAD/NAD(P)-binding domain"/>
    <property type="match status" value="1"/>
</dbReference>
<protein>
    <submittedName>
        <fullName evidence="4">D-amino acid dehydrogenase small subunit</fullName>
    </submittedName>
</protein>